<reference evidence="1 2" key="1">
    <citation type="journal article" date="2023" name="Antonie Van Leeuwenhoek">
        <title>Flavobacterium potami sp. nov., a multi-metal resistance genes harbouring bacterium isolated from shallow river silt.</title>
        <authorList>
            <person name="Li S."/>
            <person name="Mao S."/>
            <person name="Mu W."/>
            <person name="Guo B."/>
            <person name="Li C."/>
            <person name="Zhu Q."/>
            <person name="Hou X."/>
            <person name="Zhao Y."/>
            <person name="Wei S."/>
            <person name="Liu H."/>
            <person name="Liu A."/>
        </authorList>
    </citation>
    <scope>NUCLEOTIDE SEQUENCE [LARGE SCALE GENOMIC DNA]</scope>
    <source>
        <strain evidence="1 2">17A</strain>
    </source>
</reference>
<name>A0A9X1H8S0_9FLAO</name>
<accession>A0A9X1H8S0</accession>
<organism evidence="1 2">
    <name type="scientific">Flavobacterium potami</name>
    <dbReference type="NCBI Taxonomy" id="2872310"/>
    <lineage>
        <taxon>Bacteria</taxon>
        <taxon>Pseudomonadati</taxon>
        <taxon>Bacteroidota</taxon>
        <taxon>Flavobacteriia</taxon>
        <taxon>Flavobacteriales</taxon>
        <taxon>Flavobacteriaceae</taxon>
        <taxon>Flavobacterium</taxon>
    </lineage>
</organism>
<dbReference type="EMBL" id="JAINUY010000002">
    <property type="protein sequence ID" value="MBZ4034496.1"/>
    <property type="molecule type" value="Genomic_DNA"/>
</dbReference>
<dbReference type="RefSeq" id="WP_223705215.1">
    <property type="nucleotide sequence ID" value="NZ_JAINUY010000002.1"/>
</dbReference>
<sequence>MSQELKKYEDGHLIESQVQKITEFLNIIGLPSDNILADTSERDIIGKNLPQYIFGLPEELRRDARYLSKFVVGAGFGLFDYALNSIWNEVVISLRQKAITYGIEIFFDKAIGGALRSAYKKEEDLAGLKDTVLLTTCAKLELISDTTYRKLAHILDMRNDIGISHPTNYSINAFELLGWLQTCIQDVLKDQPSPSAIQVKAFIDNLKTNSDTLDQTTINNIKPQIESLATHHCDSIIRTIFGIYVTPDTEQVVRKNISLISPIVWNCCADDEKYRLGVILLGYNNNLHKIKYTLGEEFFNTVKGNNFRTTSERVAALDHLADRLRDAHYAWDNFYHEVPIIEKISTYIEKSSDIPKEVASKLIKSILMCRIGKGMKYDNGISQGGKPYYDQFFTILGEELIPHLLVELMRLEVQQKLSREIGRLQGIELLVMVRKNIVNDKFLEALDYLIKEFPKSEKVIFNNEFKKITSTILNWK</sequence>
<dbReference type="Proteomes" id="UP001139366">
    <property type="component" value="Unassembled WGS sequence"/>
</dbReference>
<evidence type="ECO:0000313" key="1">
    <source>
        <dbReference type="EMBL" id="MBZ4034496.1"/>
    </source>
</evidence>
<proteinExistence type="predicted"/>
<protein>
    <submittedName>
        <fullName evidence="1">Uncharacterized protein</fullName>
    </submittedName>
</protein>
<comment type="caution">
    <text evidence="1">The sequence shown here is derived from an EMBL/GenBank/DDBJ whole genome shotgun (WGS) entry which is preliminary data.</text>
</comment>
<dbReference type="AlphaFoldDB" id="A0A9X1H8S0"/>
<keyword evidence="2" id="KW-1185">Reference proteome</keyword>
<evidence type="ECO:0000313" key="2">
    <source>
        <dbReference type="Proteomes" id="UP001139366"/>
    </source>
</evidence>
<gene>
    <name evidence="1" type="ORF">K6T82_06945</name>
</gene>